<dbReference type="CDD" id="cd14014">
    <property type="entry name" value="STKc_PknB_like"/>
    <property type="match status" value="1"/>
</dbReference>
<evidence type="ECO:0000256" key="2">
    <source>
        <dbReference type="ARBA" id="ARBA00022741"/>
    </source>
</evidence>
<feature type="domain" description="Protein kinase" evidence="4">
    <location>
        <begin position="1"/>
        <end position="212"/>
    </location>
</feature>
<comment type="caution">
    <text evidence="5">The sequence shown here is derived from an EMBL/GenBank/DDBJ whole genome shotgun (WGS) entry which is preliminary data.</text>
</comment>
<gene>
    <name evidence="5" type="ORF">DWV67_10825</name>
</gene>
<evidence type="ECO:0000259" key="4">
    <source>
        <dbReference type="PROSITE" id="PS50011"/>
    </source>
</evidence>
<proteinExistence type="inferred from homology"/>
<dbReference type="InterPro" id="IPR008271">
    <property type="entry name" value="Ser/Thr_kinase_AS"/>
</dbReference>
<dbReference type="Pfam" id="PF00069">
    <property type="entry name" value="Pkinase"/>
    <property type="match status" value="1"/>
</dbReference>
<keyword evidence="3" id="KW-0067">ATP-binding</keyword>
<dbReference type="SUPFAM" id="SSF56112">
    <property type="entry name" value="Protein kinase-like (PK-like)"/>
    <property type="match status" value="1"/>
</dbReference>
<dbReference type="Gene3D" id="1.10.510.10">
    <property type="entry name" value="Transferase(Phosphotransferase) domain 1"/>
    <property type="match status" value="1"/>
</dbReference>
<protein>
    <submittedName>
        <fullName evidence="5">Serine/threonine protein kinase</fullName>
    </submittedName>
</protein>
<comment type="similarity">
    <text evidence="1">Belongs to the protein kinase superfamily. STE Ser/Thr protein kinase family. STE20 subfamily.</text>
</comment>
<organism evidence="5 6">
    <name type="scientific">Dorea formicigenerans</name>
    <dbReference type="NCBI Taxonomy" id="39486"/>
    <lineage>
        <taxon>Bacteria</taxon>
        <taxon>Bacillati</taxon>
        <taxon>Bacillota</taxon>
        <taxon>Clostridia</taxon>
        <taxon>Lachnospirales</taxon>
        <taxon>Lachnospiraceae</taxon>
        <taxon>Dorea</taxon>
    </lineage>
</organism>
<keyword evidence="5" id="KW-0723">Serine/threonine-protein kinase</keyword>
<keyword evidence="5" id="KW-0418">Kinase</keyword>
<dbReference type="PROSITE" id="PS00108">
    <property type="entry name" value="PROTEIN_KINASE_ST"/>
    <property type="match status" value="1"/>
</dbReference>
<dbReference type="GO" id="GO:0004674">
    <property type="term" value="F:protein serine/threonine kinase activity"/>
    <property type="evidence" value="ECO:0007669"/>
    <property type="project" value="UniProtKB-KW"/>
</dbReference>
<dbReference type="InterPro" id="IPR011009">
    <property type="entry name" value="Kinase-like_dom_sf"/>
</dbReference>
<sequence length="243" mass="28265">MLEFKGHSNIVNCHDFSVVQNPDGPGCTLYIRMELLKPLKEVLKTETFSEERIVQLGMDICRALEVCERRDVIHRDIKPDNIMMSEFGNFKLGDFGIARTMEKTMSATMTGTDWYMAPEVAKKMKYGKSVDTYSLGLALYWLLNDRRLPFVPEKDRISVKDMQEAYRLRMRGEEIPEPKSGSRRLKEVVLKSLSFDREKRYRSGKEMLEAITDCKVPKEKEIEQTEVYEDECWDDYDGETIGS</sequence>
<keyword evidence="2" id="KW-0547">Nucleotide-binding</keyword>
<dbReference type="Proteomes" id="UP000266376">
    <property type="component" value="Unassembled WGS sequence"/>
</dbReference>
<dbReference type="PROSITE" id="PS50011">
    <property type="entry name" value="PROTEIN_KINASE_DOM"/>
    <property type="match status" value="1"/>
</dbReference>
<evidence type="ECO:0000313" key="6">
    <source>
        <dbReference type="Proteomes" id="UP000266376"/>
    </source>
</evidence>
<reference evidence="5 6" key="1">
    <citation type="submission" date="2018-08" db="EMBL/GenBank/DDBJ databases">
        <title>A genome reference for cultivated species of the human gut microbiota.</title>
        <authorList>
            <person name="Zou Y."/>
            <person name="Xue W."/>
            <person name="Luo G."/>
        </authorList>
    </citation>
    <scope>NUCLEOTIDE SEQUENCE [LARGE SCALE GENOMIC DNA]</scope>
    <source>
        <strain evidence="5 6">AF12-11</strain>
    </source>
</reference>
<dbReference type="PANTHER" id="PTHR45832">
    <property type="entry name" value="SERINE/THREONINE-PROTEIN KINASE SAMKA-RELATED-RELATED"/>
    <property type="match status" value="1"/>
</dbReference>
<evidence type="ECO:0000313" key="5">
    <source>
        <dbReference type="EMBL" id="RGW51883.1"/>
    </source>
</evidence>
<dbReference type="SMART" id="SM00220">
    <property type="entry name" value="S_TKc"/>
    <property type="match status" value="1"/>
</dbReference>
<name>A0A395XK87_9FIRM</name>
<dbReference type="AlphaFoldDB" id="A0A395XK87"/>
<evidence type="ECO:0000256" key="1">
    <source>
        <dbReference type="ARBA" id="ARBA00008874"/>
    </source>
</evidence>
<dbReference type="PANTHER" id="PTHR45832:SF22">
    <property type="entry name" value="SERINE_THREONINE-PROTEIN KINASE SAMKA-RELATED"/>
    <property type="match status" value="1"/>
</dbReference>
<accession>A0A395XK87</accession>
<dbReference type="GO" id="GO:0005524">
    <property type="term" value="F:ATP binding"/>
    <property type="evidence" value="ECO:0007669"/>
    <property type="project" value="UniProtKB-KW"/>
</dbReference>
<evidence type="ECO:0000256" key="3">
    <source>
        <dbReference type="ARBA" id="ARBA00022840"/>
    </source>
</evidence>
<dbReference type="InterPro" id="IPR000719">
    <property type="entry name" value="Prot_kinase_dom"/>
</dbReference>
<dbReference type="EMBL" id="QSAJ01000026">
    <property type="protein sequence ID" value="RGW51883.1"/>
    <property type="molecule type" value="Genomic_DNA"/>
</dbReference>
<dbReference type="InterPro" id="IPR051931">
    <property type="entry name" value="PAK3-like"/>
</dbReference>
<keyword evidence="5" id="KW-0808">Transferase</keyword>